<comment type="caution">
    <text evidence="2">The sequence shown here is derived from an EMBL/GenBank/DDBJ whole genome shotgun (WGS) entry which is preliminary data.</text>
</comment>
<accession>X1JLW5</accession>
<evidence type="ECO:0000313" key="2">
    <source>
        <dbReference type="EMBL" id="GAH79254.1"/>
    </source>
</evidence>
<feature type="region of interest" description="Disordered" evidence="1">
    <location>
        <begin position="1"/>
        <end position="29"/>
    </location>
</feature>
<evidence type="ECO:0000256" key="1">
    <source>
        <dbReference type="SAM" id="MobiDB-lite"/>
    </source>
</evidence>
<reference evidence="2" key="1">
    <citation type="journal article" date="2014" name="Front. Microbiol.">
        <title>High frequency of phylogenetically diverse reductive dehalogenase-homologous genes in deep subseafloor sedimentary metagenomes.</title>
        <authorList>
            <person name="Kawai M."/>
            <person name="Futagami T."/>
            <person name="Toyoda A."/>
            <person name="Takaki Y."/>
            <person name="Nishi S."/>
            <person name="Hori S."/>
            <person name="Arai W."/>
            <person name="Tsubouchi T."/>
            <person name="Morono Y."/>
            <person name="Uchiyama I."/>
            <person name="Ito T."/>
            <person name="Fujiyama A."/>
            <person name="Inagaki F."/>
            <person name="Takami H."/>
        </authorList>
    </citation>
    <scope>NUCLEOTIDE SEQUENCE</scope>
    <source>
        <strain evidence="2">Expedition CK06-06</strain>
    </source>
</reference>
<organism evidence="2">
    <name type="scientific">marine sediment metagenome</name>
    <dbReference type="NCBI Taxonomy" id="412755"/>
    <lineage>
        <taxon>unclassified sequences</taxon>
        <taxon>metagenomes</taxon>
        <taxon>ecological metagenomes</taxon>
    </lineage>
</organism>
<gene>
    <name evidence="2" type="ORF">S03H2_60890</name>
</gene>
<name>X1JLW5_9ZZZZ</name>
<dbReference type="AlphaFoldDB" id="X1JLW5"/>
<dbReference type="EMBL" id="BARU01039270">
    <property type="protein sequence ID" value="GAH79254.1"/>
    <property type="molecule type" value="Genomic_DNA"/>
</dbReference>
<feature type="non-terminal residue" evidence="2">
    <location>
        <position position="199"/>
    </location>
</feature>
<protein>
    <submittedName>
        <fullName evidence="2">Uncharacterized protein</fullName>
    </submittedName>
</protein>
<sequence>MSEKDDISSALASVTKKWKAEKRKADKDDRLSPSQYRYFSRSYRTTIREAAFKHMEAAYNKASANGRYYANARQIYYAARPLILGEVQESRVDSNYFTQTLLKDYLEKHGPGWKVVWDARGHFEEPHTRRRIGVGGIEVEEYMRSWIDGIPQDEFYVVDEEVKTKGPANRFSSVLFIEKEGFNEILKDAKISEKYDMAI</sequence>
<proteinExistence type="predicted"/>